<organism evidence="2 3">
    <name type="scientific">candidate division WOR-1 bacterium RIFOXYB2_FULL_36_35</name>
    <dbReference type="NCBI Taxonomy" id="1802578"/>
    <lineage>
        <taxon>Bacteria</taxon>
        <taxon>Bacillati</taxon>
        <taxon>Saganbacteria</taxon>
    </lineage>
</organism>
<dbReference type="AlphaFoldDB" id="A0A1F4S005"/>
<proteinExistence type="predicted"/>
<comment type="caution">
    <text evidence="2">The sequence shown here is derived from an EMBL/GenBank/DDBJ whole genome shotgun (WGS) entry which is preliminary data.</text>
</comment>
<dbReference type="PANTHER" id="PTHR34988:SF1">
    <property type="entry name" value="DNA-BINDING PROTEIN"/>
    <property type="match status" value="1"/>
</dbReference>
<accession>A0A1F4S005</accession>
<protein>
    <recommendedName>
        <fullName evidence="1">PPC domain-containing protein</fullName>
    </recommendedName>
</protein>
<dbReference type="SUPFAM" id="SSF117856">
    <property type="entry name" value="AF0104/ALDC/Ptd012-like"/>
    <property type="match status" value="1"/>
</dbReference>
<evidence type="ECO:0000313" key="2">
    <source>
        <dbReference type="EMBL" id="OGC13764.1"/>
    </source>
</evidence>
<dbReference type="EMBL" id="MEUA01000048">
    <property type="protein sequence ID" value="OGC13764.1"/>
    <property type="molecule type" value="Genomic_DNA"/>
</dbReference>
<evidence type="ECO:0000313" key="3">
    <source>
        <dbReference type="Proteomes" id="UP000177905"/>
    </source>
</evidence>
<dbReference type="InterPro" id="IPR025707">
    <property type="entry name" value="DNA_bp_PD1"/>
</dbReference>
<name>A0A1F4S005_UNCSA</name>
<dbReference type="Proteomes" id="UP000177905">
    <property type="component" value="Unassembled WGS sequence"/>
</dbReference>
<dbReference type="PIRSF" id="PIRSF016702">
    <property type="entry name" value="DNA_bp_PD1"/>
    <property type="match status" value="1"/>
</dbReference>
<gene>
    <name evidence="2" type="ORF">A2290_07775</name>
</gene>
<dbReference type="CDD" id="cd11378">
    <property type="entry name" value="DUF296"/>
    <property type="match status" value="1"/>
</dbReference>
<dbReference type="PROSITE" id="PS51742">
    <property type="entry name" value="PPC"/>
    <property type="match status" value="1"/>
</dbReference>
<dbReference type="Gene3D" id="3.30.1330.80">
    <property type="entry name" value="Hypothetical protein, similar to alpha- acetolactate decarboxylase, domain 2"/>
    <property type="match status" value="1"/>
</dbReference>
<dbReference type="Pfam" id="PF03479">
    <property type="entry name" value="PCC"/>
    <property type="match status" value="1"/>
</dbReference>
<evidence type="ECO:0000259" key="1">
    <source>
        <dbReference type="PROSITE" id="PS51742"/>
    </source>
</evidence>
<dbReference type="InterPro" id="IPR005175">
    <property type="entry name" value="PPC_dom"/>
</dbReference>
<sequence>MHIQPQLGRVFIGRFECGDDLLEVLTEFCIKQNIRLGTFSLIGAVKRAKLGYYDQKEKQYVASINLDKKLEISSCMGNVSLKDNRPIVHAHITLADFDGKAFGGHLMPGTEVFAAEFFIQELTGGELVRNKDNATGLPLW</sequence>
<reference evidence="2 3" key="1">
    <citation type="journal article" date="2016" name="Nat. Commun.">
        <title>Thousands of microbial genomes shed light on interconnected biogeochemical processes in an aquifer system.</title>
        <authorList>
            <person name="Anantharaman K."/>
            <person name="Brown C.T."/>
            <person name="Hug L.A."/>
            <person name="Sharon I."/>
            <person name="Castelle C.J."/>
            <person name="Probst A.J."/>
            <person name="Thomas B.C."/>
            <person name="Singh A."/>
            <person name="Wilkins M.J."/>
            <person name="Karaoz U."/>
            <person name="Brodie E.L."/>
            <person name="Williams K.H."/>
            <person name="Hubbard S.S."/>
            <person name="Banfield J.F."/>
        </authorList>
    </citation>
    <scope>NUCLEOTIDE SEQUENCE [LARGE SCALE GENOMIC DNA]</scope>
</reference>
<feature type="domain" description="PPC" evidence="1">
    <location>
        <begin position="5"/>
        <end position="140"/>
    </location>
</feature>
<dbReference type="PANTHER" id="PTHR34988">
    <property type="entry name" value="PROTEIN, PUTATIVE-RELATED"/>
    <property type="match status" value="1"/>
</dbReference>